<feature type="compositionally biased region" description="Polar residues" evidence="1">
    <location>
        <begin position="13"/>
        <end position="23"/>
    </location>
</feature>
<evidence type="ECO:0000313" key="3">
    <source>
        <dbReference type="Proteomes" id="UP000019149"/>
    </source>
</evidence>
<dbReference type="CTD" id="36340407"/>
<feature type="region of interest" description="Disordered" evidence="1">
    <location>
        <begin position="1"/>
        <end position="23"/>
    </location>
</feature>
<evidence type="ECO:0000313" key="2">
    <source>
        <dbReference type="EMBL" id="EUB60498.1"/>
    </source>
</evidence>
<reference evidence="2 3" key="1">
    <citation type="journal article" date="2013" name="Nat. Genet.">
        <title>The genome of the hydatid tapeworm Echinococcus granulosus.</title>
        <authorList>
            <person name="Zheng H."/>
            <person name="Zhang W."/>
            <person name="Zhang L."/>
            <person name="Zhang Z."/>
            <person name="Li J."/>
            <person name="Lu G."/>
            <person name="Zhu Y."/>
            <person name="Wang Y."/>
            <person name="Huang Y."/>
            <person name="Liu J."/>
            <person name="Kang H."/>
            <person name="Chen J."/>
            <person name="Wang L."/>
            <person name="Chen A."/>
            <person name="Yu S."/>
            <person name="Gao Z."/>
            <person name="Jin L."/>
            <person name="Gu W."/>
            <person name="Wang Z."/>
            <person name="Zhao L."/>
            <person name="Shi B."/>
            <person name="Wen H."/>
            <person name="Lin R."/>
            <person name="Jones M.K."/>
            <person name="Brejova B."/>
            <person name="Vinar T."/>
            <person name="Zhao G."/>
            <person name="McManus D.P."/>
            <person name="Chen Z."/>
            <person name="Zhou Y."/>
            <person name="Wang S."/>
        </authorList>
    </citation>
    <scope>NUCLEOTIDE SEQUENCE [LARGE SCALE GENOMIC DNA]</scope>
</reference>
<proteinExistence type="predicted"/>
<dbReference type="Proteomes" id="UP000019149">
    <property type="component" value="Unassembled WGS sequence"/>
</dbReference>
<protein>
    <submittedName>
        <fullName evidence="2">Uncharacterized protein</fullName>
    </submittedName>
</protein>
<dbReference type="RefSeq" id="XP_024351694.1">
    <property type="nucleotide sequence ID" value="XM_024493941.1"/>
</dbReference>
<dbReference type="GeneID" id="36340407"/>
<accession>W6UHF1</accession>
<dbReference type="AlphaFoldDB" id="W6UHF1"/>
<evidence type="ECO:0000256" key="1">
    <source>
        <dbReference type="SAM" id="MobiDB-lite"/>
    </source>
</evidence>
<dbReference type="EMBL" id="APAU02000030">
    <property type="protein sequence ID" value="EUB60498.1"/>
    <property type="molecule type" value="Genomic_DNA"/>
</dbReference>
<sequence>MSEPSSKKRRINETQCGAFSSPSRSEALKSTCAIM</sequence>
<name>W6UHF1_ECHGR</name>
<comment type="caution">
    <text evidence="2">The sequence shown here is derived from an EMBL/GenBank/DDBJ whole genome shotgun (WGS) entry which is preliminary data.</text>
</comment>
<dbReference type="KEGG" id="egl:EGR_04692"/>
<keyword evidence="3" id="KW-1185">Reference proteome</keyword>
<organism evidence="2 3">
    <name type="scientific">Echinococcus granulosus</name>
    <name type="common">Hydatid tapeworm</name>
    <dbReference type="NCBI Taxonomy" id="6210"/>
    <lineage>
        <taxon>Eukaryota</taxon>
        <taxon>Metazoa</taxon>
        <taxon>Spiralia</taxon>
        <taxon>Lophotrochozoa</taxon>
        <taxon>Platyhelminthes</taxon>
        <taxon>Cestoda</taxon>
        <taxon>Eucestoda</taxon>
        <taxon>Cyclophyllidea</taxon>
        <taxon>Taeniidae</taxon>
        <taxon>Echinococcus</taxon>
        <taxon>Echinococcus granulosus group</taxon>
    </lineage>
</organism>
<gene>
    <name evidence="2" type="ORF">EGR_04692</name>
</gene>